<protein>
    <submittedName>
        <fullName evidence="1">Uncharacterized protein</fullName>
    </submittedName>
</protein>
<dbReference type="OrthoDB" id="8450514at2"/>
<proteinExistence type="predicted"/>
<dbReference type="RefSeq" id="WP_097137706.1">
    <property type="nucleotide sequence ID" value="NZ_OBQD01000004.1"/>
</dbReference>
<dbReference type="Proteomes" id="UP000219167">
    <property type="component" value="Unassembled WGS sequence"/>
</dbReference>
<dbReference type="AlphaFoldDB" id="A0A285U5U0"/>
<dbReference type="EMBL" id="OBQD01000004">
    <property type="protein sequence ID" value="SOC37295.1"/>
    <property type="molecule type" value="Genomic_DNA"/>
</dbReference>
<evidence type="ECO:0000313" key="2">
    <source>
        <dbReference type="Proteomes" id="UP000219167"/>
    </source>
</evidence>
<accession>A0A285U5U0</accession>
<sequence length="238" mass="27376">MTRTLVECLRLFNRKERYWLIRNALGEKNQELPLSNSFRERLGKVIDTNIPADAWWALDYHIDWLFGALVLDRTPEDAESKPIENPCVSEENEPPRRLIRGNHEDFDFVIAFDRTVVLIEAKGVTSWGNGQLSSKHQRLCEWERFSEQVQIGHKKMAEPPRIIVVLMSPKESGGLSKLDWPKSVNDSGNAAKFLTMDFTGAPEKFRVPERCVVRDEKAKAAFDGDHWHLKSVSRPPSH</sequence>
<gene>
    <name evidence="1" type="ORF">SAMN05892877_10498</name>
</gene>
<keyword evidence="2" id="KW-1185">Reference proteome</keyword>
<evidence type="ECO:0000313" key="1">
    <source>
        <dbReference type="EMBL" id="SOC37295.1"/>
    </source>
</evidence>
<organism evidence="1 2">
    <name type="scientific">Rhizobium subbaraonis</name>
    <dbReference type="NCBI Taxonomy" id="908946"/>
    <lineage>
        <taxon>Bacteria</taxon>
        <taxon>Pseudomonadati</taxon>
        <taxon>Pseudomonadota</taxon>
        <taxon>Alphaproteobacteria</taxon>
        <taxon>Hyphomicrobiales</taxon>
        <taxon>Rhizobiaceae</taxon>
        <taxon>Rhizobium/Agrobacterium group</taxon>
        <taxon>Rhizobium</taxon>
    </lineage>
</organism>
<name>A0A285U5U0_9HYPH</name>
<reference evidence="1 2" key="1">
    <citation type="submission" date="2017-08" db="EMBL/GenBank/DDBJ databases">
        <authorList>
            <person name="de Groot N.N."/>
        </authorList>
    </citation>
    <scope>NUCLEOTIDE SEQUENCE [LARGE SCALE GENOMIC DNA]</scope>
    <source>
        <strain evidence="1 2">JC85</strain>
    </source>
</reference>